<dbReference type="Gene3D" id="1.10.1200.10">
    <property type="entry name" value="ACP-like"/>
    <property type="match status" value="1"/>
</dbReference>
<dbReference type="AlphaFoldDB" id="A0A1X1ZAF8"/>
<comment type="caution">
    <text evidence="2">The sequence shown here is derived from an EMBL/GenBank/DDBJ whole genome shotgun (WGS) entry which is preliminary data.</text>
</comment>
<reference evidence="2 3" key="1">
    <citation type="submission" date="2016-01" db="EMBL/GenBank/DDBJ databases">
        <title>The new phylogeny of the genus Mycobacterium.</title>
        <authorList>
            <person name="Tarcisio F."/>
            <person name="Conor M."/>
            <person name="Antonella G."/>
            <person name="Elisabetta G."/>
            <person name="Giulia F.S."/>
            <person name="Sara T."/>
            <person name="Anna F."/>
            <person name="Clotilde B."/>
            <person name="Roberto B."/>
            <person name="Veronica D.S."/>
            <person name="Fabio R."/>
            <person name="Monica P."/>
            <person name="Olivier J."/>
            <person name="Enrico T."/>
            <person name="Nicola S."/>
        </authorList>
    </citation>
    <scope>NUCLEOTIDE SEQUENCE [LARGE SCALE GENOMIC DNA]</scope>
    <source>
        <strain evidence="2 3">DSM 44164</strain>
    </source>
</reference>
<dbReference type="PROSITE" id="PS50075">
    <property type="entry name" value="CARRIER"/>
    <property type="match status" value="1"/>
</dbReference>
<evidence type="ECO:0000259" key="1">
    <source>
        <dbReference type="PROSITE" id="PS50075"/>
    </source>
</evidence>
<dbReference type="Pfam" id="PF00550">
    <property type="entry name" value="PP-binding"/>
    <property type="match status" value="1"/>
</dbReference>
<gene>
    <name evidence="2" type="ORF">AWC18_12000</name>
</gene>
<proteinExistence type="predicted"/>
<protein>
    <recommendedName>
        <fullName evidence="1">Carrier domain-containing protein</fullName>
    </recommendedName>
</protein>
<accession>A0A1X1ZAF8</accession>
<evidence type="ECO:0000313" key="2">
    <source>
        <dbReference type="EMBL" id="ORW20393.1"/>
    </source>
</evidence>
<dbReference type="InterPro" id="IPR036736">
    <property type="entry name" value="ACP-like_sf"/>
</dbReference>
<keyword evidence="3" id="KW-1185">Reference proteome</keyword>
<dbReference type="STRING" id="1782.AWC18_12000"/>
<dbReference type="InterPro" id="IPR009081">
    <property type="entry name" value="PP-bd_ACP"/>
</dbReference>
<feature type="domain" description="Carrier" evidence="1">
    <location>
        <begin position="62"/>
        <end position="142"/>
    </location>
</feature>
<dbReference type="SUPFAM" id="SSF47336">
    <property type="entry name" value="ACP-like"/>
    <property type="match status" value="1"/>
</dbReference>
<dbReference type="EMBL" id="LQPI01000044">
    <property type="protein sequence ID" value="ORW20393.1"/>
    <property type="molecule type" value="Genomic_DNA"/>
</dbReference>
<name>A0A1X1ZAF8_MYCNO</name>
<sequence>MAALVTLREIVDYLQSLLGPAAAPAPAAAPVPAAAPAPAAAPVAAAPAPAAAPASAAPAPAAAGVDLVGDMLAVVADKTGYPVEMLDLSMALEADLGIDSIKRVEILSAVQDRVPTLPEVDTATMAALVTLREIVDYLQSLLGSPPVHLAHNGASAGDRAPFGS</sequence>
<evidence type="ECO:0000313" key="3">
    <source>
        <dbReference type="Proteomes" id="UP000193108"/>
    </source>
</evidence>
<dbReference type="Proteomes" id="UP000193108">
    <property type="component" value="Unassembled WGS sequence"/>
</dbReference>
<organism evidence="2 3">
    <name type="scientific">Mycolicibacter nonchromogenicus</name>
    <name type="common">Mycobacterium nonchromogenicum</name>
    <dbReference type="NCBI Taxonomy" id="1782"/>
    <lineage>
        <taxon>Bacteria</taxon>
        <taxon>Bacillati</taxon>
        <taxon>Actinomycetota</taxon>
        <taxon>Actinomycetes</taxon>
        <taxon>Mycobacteriales</taxon>
        <taxon>Mycobacteriaceae</taxon>
        <taxon>Mycolicibacter</taxon>
    </lineage>
</organism>